<reference evidence="2 3" key="1">
    <citation type="journal article" date="2024" name="Commun. Biol.">
        <title>Comparative genomic analysis of thermophilic fungi reveals convergent evolutionary adaptations and gene losses.</title>
        <authorList>
            <person name="Steindorff A.S."/>
            <person name="Aguilar-Pontes M.V."/>
            <person name="Robinson A.J."/>
            <person name="Andreopoulos B."/>
            <person name="LaButti K."/>
            <person name="Kuo A."/>
            <person name="Mondo S."/>
            <person name="Riley R."/>
            <person name="Otillar R."/>
            <person name="Haridas S."/>
            <person name="Lipzen A."/>
            <person name="Grimwood J."/>
            <person name="Schmutz J."/>
            <person name="Clum A."/>
            <person name="Reid I.D."/>
            <person name="Moisan M.C."/>
            <person name="Butler G."/>
            <person name="Nguyen T.T.M."/>
            <person name="Dewar K."/>
            <person name="Conant G."/>
            <person name="Drula E."/>
            <person name="Henrissat B."/>
            <person name="Hansel C."/>
            <person name="Singer S."/>
            <person name="Hutchinson M.I."/>
            <person name="de Vries R.P."/>
            <person name="Natvig D.O."/>
            <person name="Powell A.J."/>
            <person name="Tsang A."/>
            <person name="Grigoriev I.V."/>
        </authorList>
    </citation>
    <scope>NUCLEOTIDE SEQUENCE [LARGE SCALE GENOMIC DNA]</scope>
    <source>
        <strain evidence="2 3">CBS 620.91</strain>
    </source>
</reference>
<dbReference type="Proteomes" id="UP001583172">
    <property type="component" value="Unassembled WGS sequence"/>
</dbReference>
<evidence type="ECO:0000256" key="1">
    <source>
        <dbReference type="SAM" id="MobiDB-lite"/>
    </source>
</evidence>
<name>A0ABR3V2G6_HUMIN</name>
<protein>
    <recommendedName>
        <fullName evidence="4">Gag protein</fullName>
    </recommendedName>
</protein>
<proteinExistence type="predicted"/>
<gene>
    <name evidence="2" type="ORF">VTJ49DRAFT_6251</name>
</gene>
<evidence type="ECO:0008006" key="4">
    <source>
        <dbReference type="Google" id="ProtNLM"/>
    </source>
</evidence>
<dbReference type="EMBL" id="JAZGSY010000569">
    <property type="protein sequence ID" value="KAL1835676.1"/>
    <property type="molecule type" value="Genomic_DNA"/>
</dbReference>
<organism evidence="2 3">
    <name type="scientific">Humicola insolens</name>
    <name type="common">Soft-rot fungus</name>
    <dbReference type="NCBI Taxonomy" id="85995"/>
    <lineage>
        <taxon>Eukaryota</taxon>
        <taxon>Fungi</taxon>
        <taxon>Dikarya</taxon>
        <taxon>Ascomycota</taxon>
        <taxon>Pezizomycotina</taxon>
        <taxon>Sordariomycetes</taxon>
        <taxon>Sordariomycetidae</taxon>
        <taxon>Sordariales</taxon>
        <taxon>Chaetomiaceae</taxon>
        <taxon>Mycothermus</taxon>
    </lineage>
</organism>
<accession>A0ABR3V2G6</accession>
<feature type="compositionally biased region" description="Polar residues" evidence="1">
    <location>
        <begin position="1"/>
        <end position="15"/>
    </location>
</feature>
<comment type="caution">
    <text evidence="2">The sequence shown here is derived from an EMBL/GenBank/DDBJ whole genome shotgun (WGS) entry which is preliminary data.</text>
</comment>
<sequence>MNATTSNNPVQQGPSTAILPAPNVPSAFQDFQKIEEALNQLEATIQAAKQTTPTAIPPAWKAQAKYIRKMLEQIKAGIQTREQAELVGSQRVGSQREPLSFPPPWDGDKATFRAWRAAMSYIFKVDKEYLGSNEDQCAWLFVNLSPEAQKVAAPYYGNGGSEKHFNPEAFLDHLEWRYKISWYEEDMRWKRAQDIMEQRFQRARQFSQGGV</sequence>
<evidence type="ECO:0000313" key="3">
    <source>
        <dbReference type="Proteomes" id="UP001583172"/>
    </source>
</evidence>
<feature type="region of interest" description="Disordered" evidence="1">
    <location>
        <begin position="1"/>
        <end position="22"/>
    </location>
</feature>
<evidence type="ECO:0000313" key="2">
    <source>
        <dbReference type="EMBL" id="KAL1835676.1"/>
    </source>
</evidence>
<keyword evidence="3" id="KW-1185">Reference proteome</keyword>